<reference evidence="1 2" key="1">
    <citation type="journal article" date="2014" name="Nat. Genet.">
        <title>Genome and transcriptome of the porcine whipworm Trichuris suis.</title>
        <authorList>
            <person name="Jex A.R."/>
            <person name="Nejsum P."/>
            <person name="Schwarz E.M."/>
            <person name="Hu L."/>
            <person name="Young N.D."/>
            <person name="Hall R.S."/>
            <person name="Korhonen P.K."/>
            <person name="Liao S."/>
            <person name="Thamsborg S."/>
            <person name="Xia J."/>
            <person name="Xu P."/>
            <person name="Wang S."/>
            <person name="Scheerlinck J.P."/>
            <person name="Hofmann A."/>
            <person name="Sternberg P.W."/>
            <person name="Wang J."/>
            <person name="Gasser R.B."/>
        </authorList>
    </citation>
    <scope>NUCLEOTIDE SEQUENCE [LARGE SCALE GENOMIC DNA]</scope>
    <source>
        <strain evidence="1">DCEP-RM93M</strain>
    </source>
</reference>
<keyword evidence="2" id="KW-1185">Reference proteome</keyword>
<dbReference type="EMBL" id="KL363405">
    <property type="protein sequence ID" value="KFD45976.1"/>
    <property type="molecule type" value="Genomic_DNA"/>
</dbReference>
<name>A0A085LLY0_9BILA</name>
<dbReference type="AlphaFoldDB" id="A0A085LLY0"/>
<gene>
    <name evidence="1" type="ORF">M513_13132</name>
</gene>
<dbReference type="Proteomes" id="UP000030764">
    <property type="component" value="Unassembled WGS sequence"/>
</dbReference>
<proteinExistence type="predicted"/>
<organism evidence="1 2">
    <name type="scientific">Trichuris suis</name>
    <name type="common">pig whipworm</name>
    <dbReference type="NCBI Taxonomy" id="68888"/>
    <lineage>
        <taxon>Eukaryota</taxon>
        <taxon>Metazoa</taxon>
        <taxon>Ecdysozoa</taxon>
        <taxon>Nematoda</taxon>
        <taxon>Enoplea</taxon>
        <taxon>Dorylaimia</taxon>
        <taxon>Trichinellida</taxon>
        <taxon>Trichuridae</taxon>
        <taxon>Trichuris</taxon>
    </lineage>
</organism>
<sequence>MEALKTQVSDTVNAPCQIIPACSTSAAVEIAPCLPSANALRCMITRVRKCHQYVEARTLAEVHVPEELQRTLDGETYFWQKTQSPVKIVFFSSLPELTWTSSHTHPCG</sequence>
<evidence type="ECO:0000313" key="1">
    <source>
        <dbReference type="EMBL" id="KFD45976.1"/>
    </source>
</evidence>
<protein>
    <submittedName>
        <fullName evidence="1">Uncharacterized protein</fullName>
    </submittedName>
</protein>
<evidence type="ECO:0000313" key="2">
    <source>
        <dbReference type="Proteomes" id="UP000030764"/>
    </source>
</evidence>
<accession>A0A085LLY0</accession>